<dbReference type="WBParaSite" id="RSKR_0000512900.1">
    <property type="protein sequence ID" value="RSKR_0000512900.1"/>
    <property type="gene ID" value="RSKR_0000512900"/>
</dbReference>
<evidence type="ECO:0000313" key="1">
    <source>
        <dbReference type="Proteomes" id="UP000095286"/>
    </source>
</evidence>
<dbReference type="Proteomes" id="UP000095286">
    <property type="component" value="Unplaced"/>
</dbReference>
<accession>A0AC35TWA0</accession>
<evidence type="ECO:0000313" key="2">
    <source>
        <dbReference type="WBParaSite" id="RSKR_0000512900.1"/>
    </source>
</evidence>
<proteinExistence type="predicted"/>
<organism evidence="1 2">
    <name type="scientific">Rhabditophanes sp. KR3021</name>
    <dbReference type="NCBI Taxonomy" id="114890"/>
    <lineage>
        <taxon>Eukaryota</taxon>
        <taxon>Metazoa</taxon>
        <taxon>Ecdysozoa</taxon>
        <taxon>Nematoda</taxon>
        <taxon>Chromadorea</taxon>
        <taxon>Rhabditida</taxon>
        <taxon>Tylenchina</taxon>
        <taxon>Panagrolaimomorpha</taxon>
        <taxon>Strongyloidoidea</taxon>
        <taxon>Alloionematidae</taxon>
        <taxon>Rhabditophanes</taxon>
    </lineage>
</organism>
<reference evidence="2" key="1">
    <citation type="submission" date="2016-11" db="UniProtKB">
        <authorList>
            <consortium name="WormBaseParasite"/>
        </authorList>
    </citation>
    <scope>IDENTIFICATION</scope>
    <source>
        <strain evidence="2">KR3021</strain>
    </source>
</reference>
<name>A0AC35TWA0_9BILA</name>
<protein>
    <submittedName>
        <fullName evidence="2">MFS domain-containing protein</fullName>
    </submittedName>
</protein>
<sequence>MYKKVCHQDIQSKMTVIEKEELLEDNNTNSPSIENVKTDWSSIYVVSIITFLTAQQFSSYISSIWPYLQILESDVNEKFYGTVAASYAVGGIIFGPLFGYYSNKIHQVKVPLLIGLSGMFLGHLLYVFIEVIPFYQRYFLILSRLLAGLANSNLSLCKSYATSASTVEDRSRVVAWISGSLALGITVGPAMNGIFTLIKYPGYQFIGFLSVNMYTLPGYFGILTTLVMMVVSYFLLKENHISVTNKVSKKHEDYIKIPNFDKVAVAIVNTTRFTQMFVLTTIDGISSFFAMMMFDLPKIETVRVISSTQVSLGVLSVIIHFFFIFFDLGRFIQFRKTVICSLMLLIAFHVVTYSYPVLPRNVTLYNSSHITFNVSGDKIGCDVDKFEWCSDLKATNFWLYFTAYAFAIGVAFPLGNICMNTIFSKILGPRNQSFHNAIVQSSGAVAQCAGPILMSRVYYAFGPRVFWFIQTALVSFTLSLWCIFHKRMVGLIQHNKLVKEDETTATPSDLLNKPE</sequence>